<proteinExistence type="predicted"/>
<dbReference type="Proteomes" id="UP000319353">
    <property type="component" value="Unassembled WGS sequence"/>
</dbReference>
<sequence>MSKKAKGSSKPKSRKTLDPRVQDLRKKILHLDPYSGWFPAGATKRIMSIVDAELEPIGELETGSDGFVQLAVLVGRRFVRISYYPGQPYATLTWITLEK</sequence>
<organism evidence="1 2">
    <name type="scientific">Candidatus Segetimicrobium genomatis</name>
    <dbReference type="NCBI Taxonomy" id="2569760"/>
    <lineage>
        <taxon>Bacteria</taxon>
        <taxon>Bacillati</taxon>
        <taxon>Candidatus Sysuimicrobiota</taxon>
        <taxon>Candidatus Sysuimicrobiia</taxon>
        <taxon>Candidatus Sysuimicrobiales</taxon>
        <taxon>Candidatus Segetimicrobiaceae</taxon>
        <taxon>Candidatus Segetimicrobium</taxon>
    </lineage>
</organism>
<evidence type="ECO:0000313" key="1">
    <source>
        <dbReference type="EMBL" id="TMJ01618.1"/>
    </source>
</evidence>
<dbReference type="AlphaFoldDB" id="A0A537L0V4"/>
<protein>
    <submittedName>
        <fullName evidence="1">Uncharacterized protein</fullName>
    </submittedName>
</protein>
<accession>A0A537L0V4</accession>
<gene>
    <name evidence="1" type="ORF">E6H01_07710</name>
</gene>
<evidence type="ECO:0000313" key="2">
    <source>
        <dbReference type="Proteomes" id="UP000319353"/>
    </source>
</evidence>
<name>A0A537L0V4_9BACT</name>
<reference evidence="1 2" key="1">
    <citation type="journal article" date="2019" name="Nat. Microbiol.">
        <title>Mediterranean grassland soil C-N compound turnover is dependent on rainfall and depth, and is mediated by genomically divergent microorganisms.</title>
        <authorList>
            <person name="Diamond S."/>
            <person name="Andeer P.F."/>
            <person name="Li Z."/>
            <person name="Crits-Christoph A."/>
            <person name="Burstein D."/>
            <person name="Anantharaman K."/>
            <person name="Lane K.R."/>
            <person name="Thomas B.C."/>
            <person name="Pan C."/>
            <person name="Northen T.R."/>
            <person name="Banfield J.F."/>
        </authorList>
    </citation>
    <scope>NUCLEOTIDE SEQUENCE [LARGE SCALE GENOMIC DNA]</scope>
    <source>
        <strain evidence="1">NP_4</strain>
    </source>
</reference>
<dbReference type="EMBL" id="VBAL01000094">
    <property type="protein sequence ID" value="TMJ01618.1"/>
    <property type="molecule type" value="Genomic_DNA"/>
</dbReference>
<comment type="caution">
    <text evidence="1">The sequence shown here is derived from an EMBL/GenBank/DDBJ whole genome shotgun (WGS) entry which is preliminary data.</text>
</comment>